<evidence type="ECO:0000313" key="1">
    <source>
        <dbReference type="EMBL" id="MBB5033132.1"/>
    </source>
</evidence>
<gene>
    <name evidence="1" type="ORF">HNQ65_002715</name>
</gene>
<name>A0A7W7YBU6_9BACT</name>
<reference evidence="1 2" key="1">
    <citation type="submission" date="2020-08" db="EMBL/GenBank/DDBJ databases">
        <title>Genomic Encyclopedia of Type Strains, Phase IV (KMG-IV): sequencing the most valuable type-strain genomes for metagenomic binning, comparative biology and taxonomic classification.</title>
        <authorList>
            <person name="Goeker M."/>
        </authorList>
    </citation>
    <scope>NUCLEOTIDE SEQUENCE [LARGE SCALE GENOMIC DNA]</scope>
    <source>
        <strain evidence="1 2">DSM 12252</strain>
    </source>
</reference>
<dbReference type="Proteomes" id="UP000590740">
    <property type="component" value="Unassembled WGS sequence"/>
</dbReference>
<accession>A0A7W7YBU6</accession>
<proteinExistence type="predicted"/>
<evidence type="ECO:0000313" key="2">
    <source>
        <dbReference type="Proteomes" id="UP000590740"/>
    </source>
</evidence>
<dbReference type="RefSeq" id="WP_184340048.1">
    <property type="nucleotide sequence ID" value="NZ_JACHIG010000005.1"/>
</dbReference>
<keyword evidence="2" id="KW-1185">Reference proteome</keyword>
<protein>
    <submittedName>
        <fullName evidence="1">Uncharacterized protein</fullName>
    </submittedName>
</protein>
<organism evidence="1 2">
    <name type="scientific">Prosthecobacter vanneervenii</name>
    <dbReference type="NCBI Taxonomy" id="48466"/>
    <lineage>
        <taxon>Bacteria</taxon>
        <taxon>Pseudomonadati</taxon>
        <taxon>Verrucomicrobiota</taxon>
        <taxon>Verrucomicrobiia</taxon>
        <taxon>Verrucomicrobiales</taxon>
        <taxon>Verrucomicrobiaceae</taxon>
        <taxon>Prosthecobacter</taxon>
    </lineage>
</organism>
<dbReference type="AlphaFoldDB" id="A0A7W7YBU6"/>
<dbReference type="EMBL" id="JACHIG010000005">
    <property type="protein sequence ID" value="MBB5033132.1"/>
    <property type="molecule type" value="Genomic_DNA"/>
</dbReference>
<sequence length="163" mass="18741">MSPSQRKTYFGTLWPDVCRAQGWNVKDEERRRDVTFAATGQESTSKLNQDQITLLWIKLKWLADPANFDKAYADANPEIALAEHKRQNVIWRIEKAAQAKGLNEAYLTKVAEYKVARHRVKSWRDFPLHELVNFSKTIAARKKHAAPVQDSCTEAAKDDNIPF</sequence>
<comment type="caution">
    <text evidence="1">The sequence shown here is derived from an EMBL/GenBank/DDBJ whole genome shotgun (WGS) entry which is preliminary data.</text>
</comment>